<reference evidence="3 4" key="2">
    <citation type="journal article" date="2015" name="Stand. Genomic Sci.">
        <title>High quality draft genomic sequence of Arenimonas donghaensis DSM 18148(T).</title>
        <authorList>
            <person name="Chen F."/>
            <person name="Wang H."/>
            <person name="Cao Y."/>
            <person name="Li X."/>
            <person name="Wang G."/>
        </authorList>
    </citation>
    <scope>NUCLEOTIDE SEQUENCE [LARGE SCALE GENOMIC DNA]</scope>
    <source>
        <strain evidence="3 4">HO3-R19</strain>
    </source>
</reference>
<dbReference type="EMBL" id="AVCJ01000001">
    <property type="protein sequence ID" value="KFL37652.1"/>
    <property type="molecule type" value="Genomic_DNA"/>
</dbReference>
<dbReference type="PATRIC" id="fig|1121014.3.peg.68"/>
<feature type="transmembrane region" description="Helical" evidence="1">
    <location>
        <begin position="157"/>
        <end position="175"/>
    </location>
</feature>
<feature type="transmembrane region" description="Helical" evidence="1">
    <location>
        <begin position="187"/>
        <end position="205"/>
    </location>
</feature>
<evidence type="ECO:0000313" key="4">
    <source>
        <dbReference type="Proteomes" id="UP000029085"/>
    </source>
</evidence>
<comment type="caution">
    <text evidence="3">The sequence shown here is derived from an EMBL/GenBank/DDBJ whole genome shotgun (WGS) entry which is preliminary data.</text>
</comment>
<dbReference type="AlphaFoldDB" id="A0A087ML99"/>
<dbReference type="GO" id="GO:0004175">
    <property type="term" value="F:endopeptidase activity"/>
    <property type="evidence" value="ECO:0007669"/>
    <property type="project" value="UniProtKB-ARBA"/>
</dbReference>
<dbReference type="Pfam" id="PF02517">
    <property type="entry name" value="Rce1-like"/>
    <property type="match status" value="1"/>
</dbReference>
<name>A0A087ML99_9GAMM</name>
<keyword evidence="1" id="KW-0472">Membrane</keyword>
<evidence type="ECO:0000259" key="2">
    <source>
        <dbReference type="Pfam" id="PF02517"/>
    </source>
</evidence>
<feature type="domain" description="CAAX prenyl protease 2/Lysostaphin resistance protein A-like" evidence="2">
    <location>
        <begin position="118"/>
        <end position="225"/>
    </location>
</feature>
<dbReference type="STRING" id="1121014.N788_00350"/>
<dbReference type="GO" id="GO:0080120">
    <property type="term" value="P:CAAX-box protein maturation"/>
    <property type="evidence" value="ECO:0007669"/>
    <property type="project" value="UniProtKB-ARBA"/>
</dbReference>
<gene>
    <name evidence="3" type="ORF">N788_00350</name>
</gene>
<protein>
    <recommendedName>
        <fullName evidence="2">CAAX prenyl protease 2/Lysostaphin resistance protein A-like domain-containing protein</fullName>
    </recommendedName>
</protein>
<proteinExistence type="predicted"/>
<evidence type="ECO:0000256" key="1">
    <source>
        <dbReference type="SAM" id="Phobius"/>
    </source>
</evidence>
<feature type="transmembrane region" description="Helical" evidence="1">
    <location>
        <begin position="212"/>
        <end position="233"/>
    </location>
</feature>
<keyword evidence="1" id="KW-0812">Transmembrane</keyword>
<dbReference type="Proteomes" id="UP000029085">
    <property type="component" value="Unassembled WGS sequence"/>
</dbReference>
<accession>A0A087ML99</accession>
<feature type="transmembrane region" description="Helical" evidence="1">
    <location>
        <begin position="118"/>
        <end position="145"/>
    </location>
</feature>
<keyword evidence="1" id="KW-1133">Transmembrane helix</keyword>
<evidence type="ECO:0000313" key="3">
    <source>
        <dbReference type="EMBL" id="KFL37652.1"/>
    </source>
</evidence>
<sequence length="234" mass="23813">MAGIYLAVMAAQFISLAFGRLDAGQSLASIALPSFVFLTLLTLPACWVGVVAGRQLGLGILRSGAGSGGSAGGVGRGIALASGLGLLLGGVLLALRFACQPYLPPELPELGFRGVGGGLAVSVGAAVGEEVWFRFGLMSALLWVAGRVLRVGALRDAVFWLVIVLASMGFALAHLPQLVSYGASAPFAVGATIAGNVAVGILYGWCFWRLGLLAAIAAHFSVDLVLHVISALIV</sequence>
<dbReference type="InterPro" id="IPR003675">
    <property type="entry name" value="Rce1/LyrA-like_dom"/>
</dbReference>
<feature type="transmembrane region" description="Helical" evidence="1">
    <location>
        <begin position="35"/>
        <end position="56"/>
    </location>
</feature>
<reference evidence="4" key="1">
    <citation type="submission" date="2013-08" db="EMBL/GenBank/DDBJ databases">
        <title>Genome sequencing of Arenimonas donghaensis.</title>
        <authorList>
            <person name="Chen F."/>
            <person name="Wang G."/>
        </authorList>
    </citation>
    <scope>NUCLEOTIDE SEQUENCE [LARGE SCALE GENOMIC DNA]</scope>
    <source>
        <strain evidence="4">HO3-R19</strain>
    </source>
</reference>
<keyword evidence="4" id="KW-1185">Reference proteome</keyword>
<feature type="transmembrane region" description="Helical" evidence="1">
    <location>
        <begin position="77"/>
        <end position="98"/>
    </location>
</feature>
<organism evidence="3 4">
    <name type="scientific">Arenimonas donghaensis DSM 18148 = HO3-R19</name>
    <dbReference type="NCBI Taxonomy" id="1121014"/>
    <lineage>
        <taxon>Bacteria</taxon>
        <taxon>Pseudomonadati</taxon>
        <taxon>Pseudomonadota</taxon>
        <taxon>Gammaproteobacteria</taxon>
        <taxon>Lysobacterales</taxon>
        <taxon>Lysobacteraceae</taxon>
        <taxon>Arenimonas</taxon>
    </lineage>
</organism>